<keyword evidence="1" id="KW-0732">Signal</keyword>
<reference evidence="3" key="1">
    <citation type="submission" date="2023-07" db="EMBL/GenBank/DDBJ databases">
        <title>Genome sequencing of Purple Non-Sulfur Bacteria from various extreme environments.</title>
        <authorList>
            <person name="Mayer M."/>
        </authorList>
    </citation>
    <scope>NUCLEOTIDE SEQUENCE [LARGE SCALE GENOMIC DNA]</scope>
    <source>
        <strain evidence="3">DSM 17935</strain>
    </source>
</reference>
<name>A0ABT3H742_9HYPH</name>
<sequence length="321" mass="36663">MSQRRLATAYLVCLAFLPIIATAPGTSEVLAASLCEHPVTEATRQRLASWDRPVVHAEIATAWTGRCDNYCEPIVDMAESWPSDHRWATRSLARRDRFAVRTDHVRQGTAAFALDLRAEDEAWEEGKYKQELRVAGNKRCRFGQEAWYSFSFRMDGDFPKTGSTRWIIGQWKEETGESPFLAQRFDDGVFHITVQTNHERTTIASAGRRYKPGIPPALRRAGLLRMTPARPPRLPDPAKGWVDMRYRVKGGRDGTGLIEVWANGRFIVRVTGKIGNDVFKGPTQYFKIGHYRNVDVPRNRFGHGTFHFDRFRRGPRRADVD</sequence>
<dbReference type="Proteomes" id="UP001209755">
    <property type="component" value="Unassembled WGS sequence"/>
</dbReference>
<dbReference type="Gene3D" id="2.60.120.200">
    <property type="match status" value="1"/>
</dbReference>
<proteinExistence type="predicted"/>
<evidence type="ECO:0000313" key="3">
    <source>
        <dbReference type="Proteomes" id="UP001209755"/>
    </source>
</evidence>
<accession>A0ABT3H742</accession>
<feature type="signal peptide" evidence="1">
    <location>
        <begin position="1"/>
        <end position="23"/>
    </location>
</feature>
<protein>
    <recommendedName>
        <fullName evidence="4">Polysaccharide lyase-like protein</fullName>
    </recommendedName>
</protein>
<feature type="chain" id="PRO_5045997675" description="Polysaccharide lyase-like protein" evidence="1">
    <location>
        <begin position="24"/>
        <end position="321"/>
    </location>
</feature>
<dbReference type="RefSeq" id="WP_264599801.1">
    <property type="nucleotide sequence ID" value="NZ_JAOQNS010000001.1"/>
</dbReference>
<organism evidence="2 3">
    <name type="scientific">Rhodobium gokarnense</name>
    <dbReference type="NCBI Taxonomy" id="364296"/>
    <lineage>
        <taxon>Bacteria</taxon>
        <taxon>Pseudomonadati</taxon>
        <taxon>Pseudomonadota</taxon>
        <taxon>Alphaproteobacteria</taxon>
        <taxon>Hyphomicrobiales</taxon>
        <taxon>Rhodobiaceae</taxon>
        <taxon>Rhodobium</taxon>
    </lineage>
</organism>
<evidence type="ECO:0000313" key="2">
    <source>
        <dbReference type="EMBL" id="MCW2306136.1"/>
    </source>
</evidence>
<comment type="caution">
    <text evidence="2">The sequence shown here is derived from an EMBL/GenBank/DDBJ whole genome shotgun (WGS) entry which is preliminary data.</text>
</comment>
<dbReference type="InterPro" id="IPR025975">
    <property type="entry name" value="Polysacc_lyase"/>
</dbReference>
<keyword evidence="3" id="KW-1185">Reference proteome</keyword>
<evidence type="ECO:0008006" key="4">
    <source>
        <dbReference type="Google" id="ProtNLM"/>
    </source>
</evidence>
<dbReference type="EMBL" id="JAOQNS010000001">
    <property type="protein sequence ID" value="MCW2306136.1"/>
    <property type="molecule type" value="Genomic_DNA"/>
</dbReference>
<dbReference type="Pfam" id="PF14099">
    <property type="entry name" value="Polysacc_lyase"/>
    <property type="match status" value="1"/>
</dbReference>
<evidence type="ECO:0000256" key="1">
    <source>
        <dbReference type="SAM" id="SignalP"/>
    </source>
</evidence>
<gene>
    <name evidence="2" type="ORF">M2319_000452</name>
</gene>